<dbReference type="Proteomes" id="UP000237968">
    <property type="component" value="Unassembled WGS sequence"/>
</dbReference>
<evidence type="ECO:0000313" key="2">
    <source>
        <dbReference type="Proteomes" id="UP000237968"/>
    </source>
</evidence>
<reference evidence="1 2" key="1">
    <citation type="submission" date="2018-03" db="EMBL/GenBank/DDBJ databases">
        <title>Draft Genome Sequences of the Obligatory Marine Myxobacteria Enhygromyxa salina SWB005.</title>
        <authorList>
            <person name="Poehlein A."/>
            <person name="Moghaddam J.A."/>
            <person name="Harms H."/>
            <person name="Alanjari M."/>
            <person name="Koenig G.M."/>
            <person name="Daniel R."/>
            <person name="Schaeberle T.F."/>
        </authorList>
    </citation>
    <scope>NUCLEOTIDE SEQUENCE [LARGE SCALE GENOMIC DNA]</scope>
    <source>
        <strain evidence="1 2">SWB005</strain>
    </source>
</reference>
<organism evidence="1 2">
    <name type="scientific">Enhygromyxa salina</name>
    <dbReference type="NCBI Taxonomy" id="215803"/>
    <lineage>
        <taxon>Bacteria</taxon>
        <taxon>Pseudomonadati</taxon>
        <taxon>Myxococcota</taxon>
        <taxon>Polyangia</taxon>
        <taxon>Nannocystales</taxon>
        <taxon>Nannocystaceae</taxon>
        <taxon>Enhygromyxa</taxon>
    </lineage>
</organism>
<gene>
    <name evidence="1" type="ORF">ENSA5_01850</name>
</gene>
<protein>
    <submittedName>
        <fullName evidence="1">Uncharacterized protein</fullName>
    </submittedName>
</protein>
<evidence type="ECO:0000313" key="1">
    <source>
        <dbReference type="EMBL" id="PRQ05865.1"/>
    </source>
</evidence>
<sequence>MRAQPRLDPGERLGLGVPGLAVVGRGRQRELARAAMRRRARVELDEHLRERERVLGSLGREPRALIADREGPLEGLLRLLVAPEQALDLADVAERDGDEGVVGTERGLLDLEPPAVGLERVLVGAASALRSS</sequence>
<comment type="caution">
    <text evidence="1">The sequence shown here is derived from an EMBL/GenBank/DDBJ whole genome shotgun (WGS) entry which is preliminary data.</text>
</comment>
<accession>A0A2S9YL77</accession>
<dbReference type="AlphaFoldDB" id="A0A2S9YL77"/>
<proteinExistence type="predicted"/>
<dbReference type="EMBL" id="PVNK01000005">
    <property type="protein sequence ID" value="PRQ05865.1"/>
    <property type="molecule type" value="Genomic_DNA"/>
</dbReference>
<keyword evidence="2" id="KW-1185">Reference proteome</keyword>
<name>A0A2S9YL77_9BACT</name>